<dbReference type="OrthoDB" id="44756at2759"/>
<evidence type="ECO:0000313" key="3">
    <source>
        <dbReference type="Proteomes" id="UP000054558"/>
    </source>
</evidence>
<evidence type="ECO:0000256" key="1">
    <source>
        <dbReference type="SAM" id="SignalP"/>
    </source>
</evidence>
<dbReference type="STRING" id="105231.A0A1Y1I7X4"/>
<dbReference type="EMBL" id="DF237189">
    <property type="protein sequence ID" value="GAQ85529.1"/>
    <property type="molecule type" value="Genomic_DNA"/>
</dbReference>
<gene>
    <name evidence="2" type="ORF">KFL_002400010</name>
</gene>
<keyword evidence="3" id="KW-1185">Reference proteome</keyword>
<dbReference type="AlphaFoldDB" id="A0A1Y1I7X4"/>
<reference evidence="2 3" key="1">
    <citation type="journal article" date="2014" name="Nat. Commun.">
        <title>Klebsormidium flaccidum genome reveals primary factors for plant terrestrial adaptation.</title>
        <authorList>
            <person name="Hori K."/>
            <person name="Maruyama F."/>
            <person name="Fujisawa T."/>
            <person name="Togashi T."/>
            <person name="Yamamoto N."/>
            <person name="Seo M."/>
            <person name="Sato S."/>
            <person name="Yamada T."/>
            <person name="Mori H."/>
            <person name="Tajima N."/>
            <person name="Moriyama T."/>
            <person name="Ikeuchi M."/>
            <person name="Watanabe M."/>
            <person name="Wada H."/>
            <person name="Kobayashi K."/>
            <person name="Saito M."/>
            <person name="Masuda T."/>
            <person name="Sasaki-Sekimoto Y."/>
            <person name="Mashiguchi K."/>
            <person name="Awai K."/>
            <person name="Shimojima M."/>
            <person name="Masuda S."/>
            <person name="Iwai M."/>
            <person name="Nobusawa T."/>
            <person name="Narise T."/>
            <person name="Kondo S."/>
            <person name="Saito H."/>
            <person name="Sato R."/>
            <person name="Murakawa M."/>
            <person name="Ihara Y."/>
            <person name="Oshima-Yamada Y."/>
            <person name="Ohtaka K."/>
            <person name="Satoh M."/>
            <person name="Sonobe K."/>
            <person name="Ishii M."/>
            <person name="Ohtani R."/>
            <person name="Kanamori-Sato M."/>
            <person name="Honoki R."/>
            <person name="Miyazaki D."/>
            <person name="Mochizuki H."/>
            <person name="Umetsu J."/>
            <person name="Higashi K."/>
            <person name="Shibata D."/>
            <person name="Kamiya Y."/>
            <person name="Sato N."/>
            <person name="Nakamura Y."/>
            <person name="Tabata S."/>
            <person name="Ida S."/>
            <person name="Kurokawa K."/>
            <person name="Ohta H."/>
        </authorList>
    </citation>
    <scope>NUCLEOTIDE SEQUENCE [LARGE SCALE GENOMIC DNA]</scope>
    <source>
        <strain evidence="2 3">NIES-2285</strain>
    </source>
</reference>
<name>A0A1Y1I7X4_KLENI</name>
<keyword evidence="1" id="KW-0732">Signal</keyword>
<organism evidence="2 3">
    <name type="scientific">Klebsormidium nitens</name>
    <name type="common">Green alga</name>
    <name type="synonym">Ulothrix nitens</name>
    <dbReference type="NCBI Taxonomy" id="105231"/>
    <lineage>
        <taxon>Eukaryota</taxon>
        <taxon>Viridiplantae</taxon>
        <taxon>Streptophyta</taxon>
        <taxon>Klebsormidiophyceae</taxon>
        <taxon>Klebsormidiales</taxon>
        <taxon>Klebsormidiaceae</taxon>
        <taxon>Klebsormidium</taxon>
    </lineage>
</organism>
<sequence length="110" mass="11972">MASWFSNLVATLGFFLLGHCAYATIGYREGLKLAEKEYNLPPSEILLELLVATAILVWSSLEMGGPFAPIKVDAASNRLVKLPELMDFCSVNHRGRGLPAFLEPSGGMDD</sequence>
<feature type="signal peptide" evidence="1">
    <location>
        <begin position="1"/>
        <end position="23"/>
    </location>
</feature>
<evidence type="ECO:0000313" key="2">
    <source>
        <dbReference type="EMBL" id="GAQ85529.1"/>
    </source>
</evidence>
<dbReference type="OMA" id="YGVMYIA"/>
<proteinExistence type="predicted"/>
<dbReference type="Proteomes" id="UP000054558">
    <property type="component" value="Unassembled WGS sequence"/>
</dbReference>
<accession>A0A1Y1I7X4</accession>
<feature type="chain" id="PRO_5012033402" evidence="1">
    <location>
        <begin position="24"/>
        <end position="110"/>
    </location>
</feature>
<protein>
    <submittedName>
        <fullName evidence="2">Uncharacterized protein</fullName>
    </submittedName>
</protein>